<dbReference type="PANTHER" id="PTHR33653:SF1">
    <property type="entry name" value="RIBONUCLEASE VAPC2"/>
    <property type="match status" value="1"/>
</dbReference>
<gene>
    <name evidence="9" type="ORF">A3C04_00015</name>
</gene>
<dbReference type="InterPro" id="IPR002716">
    <property type="entry name" value="PIN_dom"/>
</dbReference>
<evidence type="ECO:0000259" key="8">
    <source>
        <dbReference type="Pfam" id="PF01850"/>
    </source>
</evidence>
<evidence type="ECO:0000313" key="9">
    <source>
        <dbReference type="EMBL" id="OHA65961.1"/>
    </source>
</evidence>
<organism evidence="9 10">
    <name type="scientific">Candidatus Wildermuthbacteria bacterium RIFCSPHIGHO2_02_FULL_45_25</name>
    <dbReference type="NCBI Taxonomy" id="1802450"/>
    <lineage>
        <taxon>Bacteria</taxon>
        <taxon>Candidatus Wildermuthiibacteriota</taxon>
    </lineage>
</organism>
<evidence type="ECO:0000256" key="5">
    <source>
        <dbReference type="ARBA" id="ARBA00022801"/>
    </source>
</evidence>
<keyword evidence="2" id="KW-1277">Toxin-antitoxin system</keyword>
<evidence type="ECO:0000256" key="1">
    <source>
        <dbReference type="ARBA" id="ARBA00001946"/>
    </source>
</evidence>
<comment type="caution">
    <text evidence="9">The sequence shown here is derived from an EMBL/GenBank/DDBJ whole genome shotgun (WGS) entry which is preliminary data.</text>
</comment>
<sequence length="123" mass="13614">MYTLDTNAVIYYLKNDAIAVPILKEVFAKPAPIYLSTISEIELLGFSRLGENEEFLIENILQTLAILPVDSRIARIAGNLRRNFGLQLADSAIAATALFTGSALLTRNVKDFQKVTQLSIKEI</sequence>
<dbReference type="EMBL" id="MHTV01000039">
    <property type="protein sequence ID" value="OHA65961.1"/>
    <property type="molecule type" value="Genomic_DNA"/>
</dbReference>
<dbReference type="GO" id="GO:0016787">
    <property type="term" value="F:hydrolase activity"/>
    <property type="evidence" value="ECO:0007669"/>
    <property type="project" value="UniProtKB-KW"/>
</dbReference>
<dbReference type="InterPro" id="IPR050556">
    <property type="entry name" value="Type_II_TA_system_RNase"/>
</dbReference>
<reference evidence="9 10" key="1">
    <citation type="journal article" date="2016" name="Nat. Commun.">
        <title>Thousands of microbial genomes shed light on interconnected biogeochemical processes in an aquifer system.</title>
        <authorList>
            <person name="Anantharaman K."/>
            <person name="Brown C.T."/>
            <person name="Hug L.A."/>
            <person name="Sharon I."/>
            <person name="Castelle C.J."/>
            <person name="Probst A.J."/>
            <person name="Thomas B.C."/>
            <person name="Singh A."/>
            <person name="Wilkins M.J."/>
            <person name="Karaoz U."/>
            <person name="Brodie E.L."/>
            <person name="Williams K.H."/>
            <person name="Hubbard S.S."/>
            <person name="Banfield J.F."/>
        </authorList>
    </citation>
    <scope>NUCLEOTIDE SEQUENCE [LARGE SCALE GENOMIC DNA]</scope>
</reference>
<accession>A0A1G2R1K7</accession>
<proteinExistence type="inferred from homology"/>
<dbReference type="SUPFAM" id="SSF88723">
    <property type="entry name" value="PIN domain-like"/>
    <property type="match status" value="1"/>
</dbReference>
<name>A0A1G2R1K7_9BACT</name>
<dbReference type="PANTHER" id="PTHR33653">
    <property type="entry name" value="RIBONUCLEASE VAPC2"/>
    <property type="match status" value="1"/>
</dbReference>
<evidence type="ECO:0000256" key="4">
    <source>
        <dbReference type="ARBA" id="ARBA00022723"/>
    </source>
</evidence>
<dbReference type="InterPro" id="IPR029060">
    <property type="entry name" value="PIN-like_dom_sf"/>
</dbReference>
<dbReference type="CDD" id="cd18738">
    <property type="entry name" value="PIN_VapC4-5_FitB-like"/>
    <property type="match status" value="1"/>
</dbReference>
<evidence type="ECO:0000256" key="7">
    <source>
        <dbReference type="ARBA" id="ARBA00038093"/>
    </source>
</evidence>
<dbReference type="Proteomes" id="UP000178092">
    <property type="component" value="Unassembled WGS sequence"/>
</dbReference>
<evidence type="ECO:0000256" key="3">
    <source>
        <dbReference type="ARBA" id="ARBA00022722"/>
    </source>
</evidence>
<dbReference type="GO" id="GO:0004518">
    <property type="term" value="F:nuclease activity"/>
    <property type="evidence" value="ECO:0007669"/>
    <property type="project" value="UniProtKB-KW"/>
</dbReference>
<evidence type="ECO:0000313" key="10">
    <source>
        <dbReference type="Proteomes" id="UP000178092"/>
    </source>
</evidence>
<keyword evidence="3" id="KW-0540">Nuclease</keyword>
<dbReference type="Pfam" id="PF01850">
    <property type="entry name" value="PIN"/>
    <property type="match status" value="1"/>
</dbReference>
<protein>
    <recommendedName>
        <fullName evidence="8">PIN domain-containing protein</fullName>
    </recommendedName>
</protein>
<keyword evidence="4" id="KW-0479">Metal-binding</keyword>
<dbReference type="Gene3D" id="3.40.50.1010">
    <property type="entry name" value="5'-nuclease"/>
    <property type="match status" value="1"/>
</dbReference>
<keyword evidence="5" id="KW-0378">Hydrolase</keyword>
<dbReference type="AlphaFoldDB" id="A0A1G2R1K7"/>
<evidence type="ECO:0000256" key="2">
    <source>
        <dbReference type="ARBA" id="ARBA00022649"/>
    </source>
</evidence>
<comment type="similarity">
    <text evidence="7">Belongs to the PINc/VapC protein family.</text>
</comment>
<comment type="cofactor">
    <cofactor evidence="1">
        <name>Mg(2+)</name>
        <dbReference type="ChEBI" id="CHEBI:18420"/>
    </cofactor>
</comment>
<feature type="domain" description="PIN" evidence="8">
    <location>
        <begin position="3"/>
        <end position="115"/>
    </location>
</feature>
<dbReference type="GO" id="GO:0046872">
    <property type="term" value="F:metal ion binding"/>
    <property type="evidence" value="ECO:0007669"/>
    <property type="project" value="UniProtKB-KW"/>
</dbReference>
<evidence type="ECO:0000256" key="6">
    <source>
        <dbReference type="ARBA" id="ARBA00022842"/>
    </source>
</evidence>
<keyword evidence="6" id="KW-0460">Magnesium</keyword>